<name>A0ABR1RAD9_9PEZI</name>
<gene>
    <name evidence="2" type="ORF">PG991_012584</name>
</gene>
<feature type="region of interest" description="Disordered" evidence="1">
    <location>
        <begin position="71"/>
        <end position="139"/>
    </location>
</feature>
<feature type="compositionally biased region" description="Polar residues" evidence="1">
    <location>
        <begin position="73"/>
        <end position="84"/>
    </location>
</feature>
<feature type="region of interest" description="Disordered" evidence="1">
    <location>
        <begin position="1"/>
        <end position="53"/>
    </location>
</feature>
<evidence type="ECO:0000313" key="2">
    <source>
        <dbReference type="EMBL" id="KAK8006287.1"/>
    </source>
</evidence>
<feature type="compositionally biased region" description="Acidic residues" evidence="1">
    <location>
        <begin position="122"/>
        <end position="132"/>
    </location>
</feature>
<evidence type="ECO:0000256" key="1">
    <source>
        <dbReference type="SAM" id="MobiDB-lite"/>
    </source>
</evidence>
<evidence type="ECO:0000313" key="3">
    <source>
        <dbReference type="Proteomes" id="UP001396898"/>
    </source>
</evidence>
<accession>A0ABR1RAD9</accession>
<dbReference type="EMBL" id="JAQQWI010000017">
    <property type="protein sequence ID" value="KAK8006287.1"/>
    <property type="molecule type" value="Genomic_DNA"/>
</dbReference>
<protein>
    <submittedName>
        <fullName evidence="2">Uncharacterized protein</fullName>
    </submittedName>
</protein>
<comment type="caution">
    <text evidence="2">The sequence shown here is derived from an EMBL/GenBank/DDBJ whole genome shotgun (WGS) entry which is preliminary data.</text>
</comment>
<proteinExistence type="predicted"/>
<keyword evidence="3" id="KW-1185">Reference proteome</keyword>
<reference evidence="2 3" key="1">
    <citation type="submission" date="2023-01" db="EMBL/GenBank/DDBJ databases">
        <title>Analysis of 21 Apiospora genomes using comparative genomics revels a genus with tremendous synthesis potential of carbohydrate active enzymes and secondary metabolites.</title>
        <authorList>
            <person name="Sorensen T."/>
        </authorList>
    </citation>
    <scope>NUCLEOTIDE SEQUENCE [LARGE SCALE GENOMIC DNA]</scope>
    <source>
        <strain evidence="2 3">CBS 20057</strain>
    </source>
</reference>
<organism evidence="2 3">
    <name type="scientific">Apiospora marii</name>
    <dbReference type="NCBI Taxonomy" id="335849"/>
    <lineage>
        <taxon>Eukaryota</taxon>
        <taxon>Fungi</taxon>
        <taxon>Dikarya</taxon>
        <taxon>Ascomycota</taxon>
        <taxon>Pezizomycotina</taxon>
        <taxon>Sordariomycetes</taxon>
        <taxon>Xylariomycetidae</taxon>
        <taxon>Amphisphaeriales</taxon>
        <taxon>Apiosporaceae</taxon>
        <taxon>Apiospora</taxon>
    </lineage>
</organism>
<sequence length="168" mass="18640">MASPLEEGVESPLEAHSGTQTSPLKSSLPRRVQPAKPRTTEEAIAQQNRWITPVRFDRTDVRWQWKNEPVYSCSPSDLMASNNDCDSKEDNSEHQSSSGVASNAKADDNSEEDSNSEKSGDFEDEESEDADEMTGGPLCQQVQDMIDDCVRLGQLPASYQKLSVVLFR</sequence>
<dbReference type="Proteomes" id="UP001396898">
    <property type="component" value="Unassembled WGS sequence"/>
</dbReference>